<dbReference type="PANTHER" id="PTHR43357">
    <property type="entry name" value="INNER MEMBRANE ABC TRANSPORTER PERMEASE PROTEIN YDCV"/>
    <property type="match status" value="1"/>
</dbReference>
<gene>
    <name evidence="10" type="ORF">ACFOGP_17590</name>
</gene>
<feature type="transmembrane region" description="Helical" evidence="8">
    <location>
        <begin position="12"/>
        <end position="33"/>
    </location>
</feature>
<dbReference type="Gene3D" id="1.10.3720.10">
    <property type="entry name" value="MetI-like"/>
    <property type="match status" value="1"/>
</dbReference>
<feature type="transmembrane region" description="Helical" evidence="8">
    <location>
        <begin position="177"/>
        <end position="199"/>
    </location>
</feature>
<proteinExistence type="inferred from homology"/>
<evidence type="ECO:0000256" key="6">
    <source>
        <dbReference type="ARBA" id="ARBA00022989"/>
    </source>
</evidence>
<evidence type="ECO:0000256" key="7">
    <source>
        <dbReference type="ARBA" id="ARBA00023136"/>
    </source>
</evidence>
<dbReference type="Pfam" id="PF00528">
    <property type="entry name" value="BPD_transp_1"/>
    <property type="match status" value="1"/>
</dbReference>
<organism evidence="10 11">
    <name type="scientific">Psychromarinibacter halotolerans</name>
    <dbReference type="NCBI Taxonomy" id="1775175"/>
    <lineage>
        <taxon>Bacteria</taxon>
        <taxon>Pseudomonadati</taxon>
        <taxon>Pseudomonadota</taxon>
        <taxon>Alphaproteobacteria</taxon>
        <taxon>Rhodobacterales</taxon>
        <taxon>Paracoccaceae</taxon>
        <taxon>Psychromarinibacter</taxon>
    </lineage>
</organism>
<keyword evidence="7 8" id="KW-0472">Membrane</keyword>
<name>A0ABV7GTN3_9RHOB</name>
<evidence type="ECO:0000256" key="1">
    <source>
        <dbReference type="ARBA" id="ARBA00004429"/>
    </source>
</evidence>
<keyword evidence="5 8" id="KW-0812">Transmembrane</keyword>
<dbReference type="PROSITE" id="PS50928">
    <property type="entry name" value="ABC_TM1"/>
    <property type="match status" value="1"/>
</dbReference>
<keyword evidence="4" id="KW-0997">Cell inner membrane</keyword>
<evidence type="ECO:0000313" key="10">
    <source>
        <dbReference type="EMBL" id="MFC3144542.1"/>
    </source>
</evidence>
<feature type="transmembrane region" description="Helical" evidence="8">
    <location>
        <begin position="131"/>
        <end position="156"/>
    </location>
</feature>
<comment type="similarity">
    <text evidence="8">Belongs to the binding-protein-dependent transport system permease family.</text>
</comment>
<dbReference type="InterPro" id="IPR000515">
    <property type="entry name" value="MetI-like"/>
</dbReference>
<comment type="caution">
    <text evidence="10">The sequence shown here is derived from an EMBL/GenBank/DDBJ whole genome shotgun (WGS) entry which is preliminary data.</text>
</comment>
<comment type="subcellular location">
    <subcellularLocation>
        <location evidence="1">Cell inner membrane</location>
        <topology evidence="1">Multi-pass membrane protein</topology>
    </subcellularLocation>
    <subcellularLocation>
        <location evidence="8">Cell membrane</location>
        <topology evidence="8">Multi-pass membrane protein</topology>
    </subcellularLocation>
</comment>
<evidence type="ECO:0000256" key="4">
    <source>
        <dbReference type="ARBA" id="ARBA00022519"/>
    </source>
</evidence>
<dbReference type="PANTHER" id="PTHR43357:SF4">
    <property type="entry name" value="INNER MEMBRANE ABC TRANSPORTER PERMEASE PROTEIN YDCV"/>
    <property type="match status" value="1"/>
</dbReference>
<dbReference type="Proteomes" id="UP001595632">
    <property type="component" value="Unassembled WGS sequence"/>
</dbReference>
<dbReference type="SUPFAM" id="SSF161098">
    <property type="entry name" value="MetI-like"/>
    <property type="match status" value="1"/>
</dbReference>
<keyword evidence="3" id="KW-1003">Cell membrane</keyword>
<keyword evidence="11" id="KW-1185">Reference proteome</keyword>
<accession>A0ABV7GTN3</accession>
<evidence type="ECO:0000256" key="3">
    <source>
        <dbReference type="ARBA" id="ARBA00022475"/>
    </source>
</evidence>
<evidence type="ECO:0000256" key="5">
    <source>
        <dbReference type="ARBA" id="ARBA00022692"/>
    </source>
</evidence>
<evidence type="ECO:0000256" key="8">
    <source>
        <dbReference type="RuleBase" id="RU363032"/>
    </source>
</evidence>
<dbReference type="CDD" id="cd06261">
    <property type="entry name" value="TM_PBP2"/>
    <property type="match status" value="1"/>
</dbReference>
<feature type="transmembrane region" description="Helical" evidence="8">
    <location>
        <begin position="98"/>
        <end position="125"/>
    </location>
</feature>
<evidence type="ECO:0000256" key="2">
    <source>
        <dbReference type="ARBA" id="ARBA00022448"/>
    </source>
</evidence>
<feature type="transmembrane region" description="Helical" evidence="8">
    <location>
        <begin position="59"/>
        <end position="86"/>
    </location>
</feature>
<dbReference type="EMBL" id="JBHRTB010000010">
    <property type="protein sequence ID" value="MFC3144542.1"/>
    <property type="molecule type" value="Genomic_DNA"/>
</dbReference>
<feature type="transmembrane region" description="Helical" evidence="8">
    <location>
        <begin position="231"/>
        <end position="253"/>
    </location>
</feature>
<dbReference type="RefSeq" id="WP_275633756.1">
    <property type="nucleotide sequence ID" value="NZ_JARGYD010000006.1"/>
</dbReference>
<keyword evidence="6 8" id="KW-1133">Transmembrane helix</keyword>
<reference evidence="11" key="1">
    <citation type="journal article" date="2019" name="Int. J. Syst. Evol. Microbiol.">
        <title>The Global Catalogue of Microorganisms (GCM) 10K type strain sequencing project: providing services to taxonomists for standard genome sequencing and annotation.</title>
        <authorList>
            <consortium name="The Broad Institute Genomics Platform"/>
            <consortium name="The Broad Institute Genome Sequencing Center for Infectious Disease"/>
            <person name="Wu L."/>
            <person name="Ma J."/>
        </authorList>
    </citation>
    <scope>NUCLEOTIDE SEQUENCE [LARGE SCALE GENOMIC DNA]</scope>
    <source>
        <strain evidence="11">KCTC 52366</strain>
    </source>
</reference>
<evidence type="ECO:0000313" key="11">
    <source>
        <dbReference type="Proteomes" id="UP001595632"/>
    </source>
</evidence>
<keyword evidence="2 8" id="KW-0813">Transport</keyword>
<protein>
    <submittedName>
        <fullName evidence="10">ABC transporter permease</fullName>
    </submittedName>
</protein>
<feature type="domain" description="ABC transmembrane type-1" evidence="9">
    <location>
        <begin position="63"/>
        <end position="253"/>
    </location>
</feature>
<sequence length="267" mass="28948">MTRIAPWTWLKLFVALSYFFMLMPILVTVSVSFNEGSQSAFPPQGFSLRWWQEAFSDKWLMAIVFSLKLSTVSAILSTAMALPLAFGLVRREFPGKRIVVLIVLGPLLLPTLVTGIGLLQLFHWAGVFHSIGFGALLIGHIVICLPFSVRTIAVSLNGLSANLEAAAASLGATRGRILIDVILPLIRNGLVAGALFSFIHSFTDVNLSLFLAGPATSPITVKILGFLEFGFAPTLAALSTISLLIPLVGFALVQRFAQLGEFVYEQR</sequence>
<evidence type="ECO:0000259" key="9">
    <source>
        <dbReference type="PROSITE" id="PS50928"/>
    </source>
</evidence>
<dbReference type="InterPro" id="IPR035906">
    <property type="entry name" value="MetI-like_sf"/>
</dbReference>